<dbReference type="EMBL" id="JACXJA010000014">
    <property type="protein sequence ID" value="MBD2862768.1"/>
    <property type="molecule type" value="Genomic_DNA"/>
</dbReference>
<keyword evidence="12" id="KW-1185">Reference proteome</keyword>
<dbReference type="InterPro" id="IPR006303">
    <property type="entry name" value="FliR"/>
</dbReference>
<evidence type="ECO:0000256" key="9">
    <source>
        <dbReference type="NCBIfam" id="TIGR01400"/>
    </source>
</evidence>
<feature type="transmembrane region" description="Helical" evidence="10">
    <location>
        <begin position="178"/>
        <end position="200"/>
    </location>
</feature>
<keyword evidence="11" id="KW-0282">Flagellum</keyword>
<evidence type="ECO:0000313" key="12">
    <source>
        <dbReference type="Proteomes" id="UP000639396"/>
    </source>
</evidence>
<keyword evidence="8 10" id="KW-0975">Bacterial flagellum</keyword>
<dbReference type="GO" id="GO:0044780">
    <property type="term" value="P:bacterial-type flagellum assembly"/>
    <property type="evidence" value="ECO:0007669"/>
    <property type="project" value="UniProtKB-UniRule"/>
</dbReference>
<evidence type="ECO:0000256" key="10">
    <source>
        <dbReference type="RuleBase" id="RU362071"/>
    </source>
</evidence>
<dbReference type="GO" id="GO:0009425">
    <property type="term" value="C:bacterial-type flagellum basal body"/>
    <property type="evidence" value="ECO:0007669"/>
    <property type="project" value="UniProtKB-SubCell"/>
</dbReference>
<reference evidence="11" key="1">
    <citation type="submission" date="2020-09" db="EMBL/GenBank/DDBJ databases">
        <title>A novel bacterium of genus Paenibacillus, isolated from South China Sea.</title>
        <authorList>
            <person name="Huang H."/>
            <person name="Mo K."/>
            <person name="Hu Y."/>
        </authorList>
    </citation>
    <scope>NUCLEOTIDE SEQUENCE</scope>
    <source>
        <strain evidence="11">IB182363</strain>
    </source>
</reference>
<comment type="caution">
    <text evidence="11">The sequence shown here is derived from an EMBL/GenBank/DDBJ whole genome shotgun (WGS) entry which is preliminary data.</text>
</comment>
<keyword evidence="4 10" id="KW-1003">Cell membrane</keyword>
<protein>
    <recommendedName>
        <fullName evidence="3 9">Flagellar biosynthetic protein FliR</fullName>
    </recommendedName>
</protein>
<feature type="transmembrane region" description="Helical" evidence="10">
    <location>
        <begin position="39"/>
        <end position="55"/>
    </location>
</feature>
<dbReference type="GO" id="GO:0006605">
    <property type="term" value="P:protein targeting"/>
    <property type="evidence" value="ECO:0007669"/>
    <property type="project" value="UniProtKB-UniRule"/>
</dbReference>
<comment type="similarity">
    <text evidence="2 10">Belongs to the FliR/MopE/SpaR family.</text>
</comment>
<keyword evidence="11" id="KW-0966">Cell projection</keyword>
<keyword evidence="7 10" id="KW-0472">Membrane</keyword>
<dbReference type="RefSeq" id="WP_190927938.1">
    <property type="nucleotide sequence ID" value="NZ_JACXJA010000014.1"/>
</dbReference>
<feature type="transmembrane region" description="Helical" evidence="10">
    <location>
        <begin position="64"/>
        <end position="86"/>
    </location>
</feature>
<evidence type="ECO:0000313" key="11">
    <source>
        <dbReference type="EMBL" id="MBD2862768.1"/>
    </source>
</evidence>
<gene>
    <name evidence="11" type="primary">fliR</name>
    <name evidence="11" type="ORF">IDH45_12315</name>
</gene>
<evidence type="ECO:0000256" key="7">
    <source>
        <dbReference type="ARBA" id="ARBA00023136"/>
    </source>
</evidence>
<dbReference type="Pfam" id="PF01311">
    <property type="entry name" value="Bac_export_1"/>
    <property type="match status" value="1"/>
</dbReference>
<dbReference type="GO" id="GO:0005886">
    <property type="term" value="C:plasma membrane"/>
    <property type="evidence" value="ECO:0007669"/>
    <property type="project" value="UniProtKB-SubCell"/>
</dbReference>
<evidence type="ECO:0000256" key="8">
    <source>
        <dbReference type="ARBA" id="ARBA00023143"/>
    </source>
</evidence>
<dbReference type="NCBIfam" id="TIGR01400">
    <property type="entry name" value="fliR"/>
    <property type="match status" value="1"/>
</dbReference>
<proteinExistence type="inferred from homology"/>
<accession>A0A927C7F7</accession>
<evidence type="ECO:0000256" key="1">
    <source>
        <dbReference type="ARBA" id="ARBA00002578"/>
    </source>
</evidence>
<dbReference type="PANTHER" id="PTHR30065">
    <property type="entry name" value="FLAGELLAR BIOSYNTHETIC PROTEIN FLIR"/>
    <property type="match status" value="1"/>
</dbReference>
<dbReference type="PRINTS" id="PR00953">
    <property type="entry name" value="TYPE3IMRPROT"/>
</dbReference>
<evidence type="ECO:0000256" key="3">
    <source>
        <dbReference type="ARBA" id="ARBA00021717"/>
    </source>
</evidence>
<keyword evidence="5 10" id="KW-0812">Transmembrane</keyword>
<name>A0A927C7F7_9BACL</name>
<evidence type="ECO:0000256" key="6">
    <source>
        <dbReference type="ARBA" id="ARBA00022989"/>
    </source>
</evidence>
<evidence type="ECO:0000256" key="4">
    <source>
        <dbReference type="ARBA" id="ARBA00022475"/>
    </source>
</evidence>
<keyword evidence="11" id="KW-0969">Cilium</keyword>
<dbReference type="Proteomes" id="UP000639396">
    <property type="component" value="Unassembled WGS sequence"/>
</dbReference>
<feature type="transmembrane region" description="Helical" evidence="10">
    <location>
        <begin position="121"/>
        <end position="141"/>
    </location>
</feature>
<evidence type="ECO:0000256" key="2">
    <source>
        <dbReference type="ARBA" id="ARBA00009772"/>
    </source>
</evidence>
<keyword evidence="6 10" id="KW-1133">Transmembrane helix</keyword>
<dbReference type="PANTHER" id="PTHR30065:SF1">
    <property type="entry name" value="SURFACE PRESENTATION OF ANTIGENS PROTEIN SPAR"/>
    <property type="match status" value="1"/>
</dbReference>
<feature type="transmembrane region" description="Helical" evidence="10">
    <location>
        <begin position="212"/>
        <end position="239"/>
    </location>
</feature>
<dbReference type="AlphaFoldDB" id="A0A927C7F7"/>
<sequence>MEAWIPFLPNWLLIFCRITAFLLASPVFSTRGVPAQWKIGLAALIAFLTFASVGLKEPADIDGLFVVSIIREVLVGLLLGFTAYLFFTVVQIAGAFIDIQMGLGIANVIDPMTGAQSPIIGNFKFIISILLFLSFNGHHYLFDGIIKSYQWIPLTNELFARIQQGAVHEFLLRSFSDVFGLALQMSAPLVVALFLTDVGLGILSKTAPQFNIFVVGVPIKIIAGFLLLILVLPGFIFLFQDLFGMLFRALEQLVNVIGTAPEPS</sequence>
<organism evidence="11 12">
    <name type="scientific">Paenibacillus oceani</name>
    <dbReference type="NCBI Taxonomy" id="2772510"/>
    <lineage>
        <taxon>Bacteria</taxon>
        <taxon>Bacillati</taxon>
        <taxon>Bacillota</taxon>
        <taxon>Bacilli</taxon>
        <taxon>Bacillales</taxon>
        <taxon>Paenibacillaceae</taxon>
        <taxon>Paenibacillus</taxon>
    </lineage>
</organism>
<comment type="function">
    <text evidence="1 10">Role in flagellar biosynthesis.</text>
</comment>
<evidence type="ECO:0000256" key="5">
    <source>
        <dbReference type="ARBA" id="ARBA00022692"/>
    </source>
</evidence>
<dbReference type="InterPro" id="IPR002010">
    <property type="entry name" value="T3SS_IM_R"/>
</dbReference>
<comment type="subcellular location">
    <subcellularLocation>
        <location evidence="10">Cell membrane</location>
        <topology evidence="10">Multi-pass membrane protein</topology>
    </subcellularLocation>
    <subcellularLocation>
        <location evidence="10">Bacterial flagellum basal body</location>
    </subcellularLocation>
</comment>